<dbReference type="InterPro" id="IPR027417">
    <property type="entry name" value="P-loop_NTPase"/>
</dbReference>
<dbReference type="InterPro" id="IPR003130">
    <property type="entry name" value="GED"/>
</dbReference>
<evidence type="ECO:0000256" key="1">
    <source>
        <dbReference type="ARBA" id="ARBA00022741"/>
    </source>
</evidence>
<dbReference type="EMBL" id="JAVLET010000003">
    <property type="protein sequence ID" value="KAL0471655.1"/>
    <property type="molecule type" value="Genomic_DNA"/>
</dbReference>
<dbReference type="Proteomes" id="UP001451303">
    <property type="component" value="Unassembled WGS sequence"/>
</dbReference>
<dbReference type="PANTHER" id="PTHR11566:SF215">
    <property type="entry name" value="DYNAMIN GTPASE"/>
    <property type="match status" value="1"/>
</dbReference>
<gene>
    <name evidence="5" type="ORF">QR685DRAFT_561382</name>
</gene>
<dbReference type="SUPFAM" id="SSF52540">
    <property type="entry name" value="P-loop containing nucleoside triphosphate hydrolases"/>
    <property type="match status" value="1"/>
</dbReference>
<keyword evidence="2" id="KW-0342">GTP-binding</keyword>
<dbReference type="Gene3D" id="3.40.50.300">
    <property type="entry name" value="P-loop containing nucleotide triphosphate hydrolases"/>
    <property type="match status" value="1"/>
</dbReference>
<dbReference type="InterPro" id="IPR000375">
    <property type="entry name" value="Dynamin_stalk"/>
</dbReference>
<evidence type="ECO:0000313" key="6">
    <source>
        <dbReference type="Proteomes" id="UP001451303"/>
    </source>
</evidence>
<dbReference type="InterPro" id="IPR022812">
    <property type="entry name" value="Dynamin"/>
</dbReference>
<name>A0ABR3DG47_NEUIN</name>
<evidence type="ECO:0000256" key="2">
    <source>
        <dbReference type="ARBA" id="ARBA00023134"/>
    </source>
</evidence>
<dbReference type="PROSITE" id="PS51388">
    <property type="entry name" value="GED"/>
    <property type="match status" value="1"/>
</dbReference>
<dbReference type="InterPro" id="IPR045063">
    <property type="entry name" value="Dynamin_N"/>
</dbReference>
<dbReference type="Pfam" id="PF00350">
    <property type="entry name" value="Dynamin_N"/>
    <property type="match status" value="1"/>
</dbReference>
<proteinExistence type="predicted"/>
<keyword evidence="1" id="KW-0547">Nucleotide-binding</keyword>
<dbReference type="PROSITE" id="PS51718">
    <property type="entry name" value="G_DYNAMIN_2"/>
    <property type="match status" value="1"/>
</dbReference>
<dbReference type="PRINTS" id="PR00195">
    <property type="entry name" value="DYNAMIN"/>
</dbReference>
<dbReference type="Gene3D" id="1.20.120.1240">
    <property type="entry name" value="Dynamin, middle domain"/>
    <property type="match status" value="1"/>
</dbReference>
<comment type="caution">
    <text evidence="5">The sequence shown here is derived from an EMBL/GenBank/DDBJ whole genome shotgun (WGS) entry which is preliminary data.</text>
</comment>
<reference evidence="5 6" key="1">
    <citation type="submission" date="2023-09" db="EMBL/GenBank/DDBJ databases">
        <title>Multi-omics analysis of a traditional fermented food reveals byproduct-associated fungal strains for waste-to-food upcycling.</title>
        <authorList>
            <consortium name="Lawrence Berkeley National Laboratory"/>
            <person name="Rekdal V.M."/>
            <person name="Villalobos-Escobedo J.M."/>
            <person name="Rodriguez-Valeron N."/>
            <person name="Garcia M.O."/>
            <person name="Vasquez D.P."/>
            <person name="Damayanti I."/>
            <person name="Sorensen P.M."/>
            <person name="Baidoo E.E."/>
            <person name="De Carvalho A.C."/>
            <person name="Riley R."/>
            <person name="Lipzen A."/>
            <person name="He G."/>
            <person name="Yan M."/>
            <person name="Haridas S."/>
            <person name="Daum C."/>
            <person name="Yoshinaga Y."/>
            <person name="Ng V."/>
            <person name="Grigoriev I.V."/>
            <person name="Munk R."/>
            <person name="Nuraida L."/>
            <person name="Wijaya C.H."/>
            <person name="Morales P.-C."/>
            <person name="Keasling J.D."/>
        </authorList>
    </citation>
    <scope>NUCLEOTIDE SEQUENCE [LARGE SCALE GENOMIC DNA]</scope>
    <source>
        <strain evidence="5 6">FGSC 2613</strain>
    </source>
</reference>
<organism evidence="5 6">
    <name type="scientific">Neurospora intermedia</name>
    <dbReference type="NCBI Taxonomy" id="5142"/>
    <lineage>
        <taxon>Eukaryota</taxon>
        <taxon>Fungi</taxon>
        <taxon>Dikarya</taxon>
        <taxon>Ascomycota</taxon>
        <taxon>Pezizomycotina</taxon>
        <taxon>Sordariomycetes</taxon>
        <taxon>Sordariomycetidae</taxon>
        <taxon>Sordariales</taxon>
        <taxon>Sordariaceae</taxon>
        <taxon>Neurospora</taxon>
    </lineage>
</organism>
<dbReference type="InterPro" id="IPR001401">
    <property type="entry name" value="Dynamin_GTPase"/>
</dbReference>
<accession>A0ABR3DG47</accession>
<dbReference type="InterPro" id="IPR020850">
    <property type="entry name" value="GED_dom"/>
</dbReference>
<evidence type="ECO:0000259" key="3">
    <source>
        <dbReference type="PROSITE" id="PS51388"/>
    </source>
</evidence>
<evidence type="ECO:0000259" key="4">
    <source>
        <dbReference type="PROSITE" id="PS51718"/>
    </source>
</evidence>
<dbReference type="SMART" id="SM00053">
    <property type="entry name" value="DYNc"/>
    <property type="match status" value="1"/>
</dbReference>
<dbReference type="Pfam" id="PF02212">
    <property type="entry name" value="GED"/>
    <property type="match status" value="1"/>
</dbReference>
<dbReference type="GO" id="GO:0016787">
    <property type="term" value="F:hydrolase activity"/>
    <property type="evidence" value="ECO:0007669"/>
    <property type="project" value="UniProtKB-KW"/>
</dbReference>
<dbReference type="InterPro" id="IPR030381">
    <property type="entry name" value="G_DYNAMIN_dom"/>
</dbReference>
<dbReference type="CDD" id="cd08771">
    <property type="entry name" value="DLP_1"/>
    <property type="match status" value="1"/>
</dbReference>
<keyword evidence="5" id="KW-0378">Hydrolase</keyword>
<dbReference type="PANTHER" id="PTHR11566">
    <property type="entry name" value="DYNAMIN"/>
    <property type="match status" value="1"/>
</dbReference>
<dbReference type="Pfam" id="PF01031">
    <property type="entry name" value="Dynamin_M"/>
    <property type="match status" value="1"/>
</dbReference>
<keyword evidence="6" id="KW-1185">Reference proteome</keyword>
<evidence type="ECO:0000313" key="5">
    <source>
        <dbReference type="EMBL" id="KAL0471655.1"/>
    </source>
</evidence>
<sequence>MLRPICYLPRRTIPSILFSRKCVVSWPSILRCSQRQPRRLKIKASFGTMHDTASTPGSQSSDSSFANLDSLGNHIYLEKQDKLRDLGINLQTSQIIVVGGQSSGKSSLLESLTGFSLPRGQGCCTRFATQITLRRHPTKKTVISIIPRSNADQKLRETLRAFRHELTDFRPEDVAGVIEKANMVMEIRSGVNKDILNLPMFSDDILKIEISSPDNPHLTVIDVPGLFQVTDQLGYATNQDKAMVEAMVKRHMKNERTIVLAVLSCLSDPATEGILQFAKAADPKGERTVGVLTKADLVKEKAVLQSLSNLVTGTTLKLGYFVVRNRGADEDDLDMAQCNRKEVELFEDPKWKDIAGTGRIGVDTLRKELQSLLTGLAKRELPKQKAEVIKRLAECEKRSISFGPPRSTPAAQREHLIKLALRFERLVNDALEGLYGRDVLFGEKPPLKLITKIIKLNEGFSNAIWKKGQTWNFKGKTTEKDNGAEAAYIKLMNEAFDWASKFPELSEYRHPNIVSFKDPQSNIMAFIGECYSASRGPELGSFSGSVLTMAFQAQATNWDEAATRHVKGAALVIHRFLYTLLEALVADQRMREELWTSLQDDLLKGYRRACDHAKFIINTELNGRPITYNHYFNDNLQRARLGRQRSILQGLDVNGPNTKVDLSKVQSLMTSAVENKSNADQVKEDIHDILKSYYKVARKRFVDNICQQAINHFLLDSDESPVKIFTADWVARLSDHRLNSIAGEDLTTATARQRLETEMEGLKKALEVLRY</sequence>
<feature type="domain" description="Dynamin-type G" evidence="4">
    <location>
        <begin position="89"/>
        <end position="382"/>
    </location>
</feature>
<feature type="domain" description="GED" evidence="3">
    <location>
        <begin position="683"/>
        <end position="771"/>
    </location>
</feature>
<protein>
    <submittedName>
        <fullName evidence="5">P-loop containing nucleoside triphosphate hydrolase protein</fullName>
    </submittedName>
</protein>